<dbReference type="EMBL" id="BMEX01000024">
    <property type="protein sequence ID" value="GGA57423.1"/>
    <property type="molecule type" value="Genomic_DNA"/>
</dbReference>
<proteinExistence type="predicted"/>
<evidence type="ECO:0008006" key="4">
    <source>
        <dbReference type="Google" id="ProtNLM"/>
    </source>
</evidence>
<accession>A0ABQ1H3G8</accession>
<dbReference type="PROSITE" id="PS51257">
    <property type="entry name" value="PROKAR_LIPOPROTEIN"/>
    <property type="match status" value="1"/>
</dbReference>
<dbReference type="RefSeq" id="WP_009710696.1">
    <property type="nucleotide sequence ID" value="NZ_BMEX01000024.1"/>
</dbReference>
<dbReference type="CDD" id="cd15482">
    <property type="entry name" value="Sialidase_non-viral"/>
    <property type="match status" value="1"/>
</dbReference>
<organism evidence="2 3">
    <name type="scientific">Kroppenstedtia guangzhouensis</name>
    <dbReference type="NCBI Taxonomy" id="1274356"/>
    <lineage>
        <taxon>Bacteria</taxon>
        <taxon>Bacillati</taxon>
        <taxon>Bacillota</taxon>
        <taxon>Bacilli</taxon>
        <taxon>Bacillales</taxon>
        <taxon>Thermoactinomycetaceae</taxon>
        <taxon>Kroppenstedtia</taxon>
    </lineage>
</organism>
<reference evidence="3" key="1">
    <citation type="journal article" date="2019" name="Int. J. Syst. Evol. Microbiol.">
        <title>The Global Catalogue of Microorganisms (GCM) 10K type strain sequencing project: providing services to taxonomists for standard genome sequencing and annotation.</title>
        <authorList>
            <consortium name="The Broad Institute Genomics Platform"/>
            <consortium name="The Broad Institute Genome Sequencing Center for Infectious Disease"/>
            <person name="Wu L."/>
            <person name="Ma J."/>
        </authorList>
    </citation>
    <scope>NUCLEOTIDE SEQUENCE [LARGE SCALE GENOMIC DNA]</scope>
    <source>
        <strain evidence="3">CGMCC 1.12404</strain>
    </source>
</reference>
<feature type="region of interest" description="Disordered" evidence="1">
    <location>
        <begin position="85"/>
        <end position="104"/>
    </location>
</feature>
<evidence type="ECO:0000313" key="2">
    <source>
        <dbReference type="EMBL" id="GGA57423.1"/>
    </source>
</evidence>
<gene>
    <name evidence="2" type="ORF">GCM10007416_33320</name>
</gene>
<comment type="caution">
    <text evidence="2">The sequence shown here is derived from an EMBL/GenBank/DDBJ whole genome shotgun (WGS) entry which is preliminary data.</text>
</comment>
<dbReference type="SUPFAM" id="SSF110296">
    <property type="entry name" value="Oligoxyloglucan reducing end-specific cellobiohydrolase"/>
    <property type="match status" value="1"/>
</dbReference>
<sequence>MKTPGKPQRWWWIIVTSVLLLSACGQDSSFSAEHIHGFAYSAKGSHLLMATHDGLYSYKKGQWTGPTGEAHDLMGFALTQKGIFSSGHPPEGSSRPNPLGLIKSTDEGKTWKTIDFEGQSDFHHMTAGYQTGALYVMNEHPNPKMGQGFHASLDGGKTWKPTGLDGMKGELLTLEAHPTREKTVALGTNVGLFLLKDPGNRVTVIDGDRQVTALLFDRKQPNRLWAGVYTNRPILTRYDIKSRKSEAMQLPLDDPEDAVQFIAQHPQKPNTIAIATFNKQVFISENGGQNWKQILKEGKSI</sequence>
<dbReference type="NCBIfam" id="NF045728">
    <property type="entry name" value="glycosyl_F510_1955"/>
    <property type="match status" value="1"/>
</dbReference>
<evidence type="ECO:0000256" key="1">
    <source>
        <dbReference type="SAM" id="MobiDB-lite"/>
    </source>
</evidence>
<evidence type="ECO:0000313" key="3">
    <source>
        <dbReference type="Proteomes" id="UP000617979"/>
    </source>
</evidence>
<dbReference type="Proteomes" id="UP000617979">
    <property type="component" value="Unassembled WGS sequence"/>
</dbReference>
<dbReference type="InterPro" id="IPR015943">
    <property type="entry name" value="WD40/YVTN_repeat-like_dom_sf"/>
</dbReference>
<protein>
    <recommendedName>
        <fullName evidence="4">Sortilin, neurotensin receptor 3</fullName>
    </recommendedName>
</protein>
<name>A0ABQ1H3G8_9BACL</name>
<keyword evidence="3" id="KW-1185">Reference proteome</keyword>
<dbReference type="InterPro" id="IPR054817">
    <property type="entry name" value="Glycosyl_F510_1955-like"/>
</dbReference>
<dbReference type="Gene3D" id="2.130.10.10">
    <property type="entry name" value="YVTN repeat-like/Quinoprotein amine dehydrogenase"/>
    <property type="match status" value="1"/>
</dbReference>